<organism evidence="1">
    <name type="scientific">Anopheles braziliensis</name>
    <dbReference type="NCBI Taxonomy" id="58242"/>
    <lineage>
        <taxon>Eukaryota</taxon>
        <taxon>Metazoa</taxon>
        <taxon>Ecdysozoa</taxon>
        <taxon>Arthropoda</taxon>
        <taxon>Hexapoda</taxon>
        <taxon>Insecta</taxon>
        <taxon>Pterygota</taxon>
        <taxon>Neoptera</taxon>
        <taxon>Endopterygota</taxon>
        <taxon>Diptera</taxon>
        <taxon>Nematocera</taxon>
        <taxon>Culicoidea</taxon>
        <taxon>Culicidae</taxon>
        <taxon>Anophelinae</taxon>
        <taxon>Anopheles</taxon>
    </lineage>
</organism>
<name>A0A2M3ZDG7_9DIPT</name>
<protein>
    <submittedName>
        <fullName evidence="1">Uncharacterized protein</fullName>
    </submittedName>
</protein>
<evidence type="ECO:0000313" key="1">
    <source>
        <dbReference type="EMBL" id="MBW26594.1"/>
    </source>
</evidence>
<reference evidence="1" key="1">
    <citation type="submission" date="2018-01" db="EMBL/GenBank/DDBJ databases">
        <title>An insight into the sialome of Amazonian anophelines.</title>
        <authorList>
            <person name="Ribeiro J.M."/>
            <person name="Scarpassa V."/>
            <person name="Calvo E."/>
        </authorList>
    </citation>
    <scope>NUCLEOTIDE SEQUENCE</scope>
    <source>
        <tissue evidence="1">Salivary glands</tissue>
    </source>
</reference>
<accession>A0A2M3ZDG7</accession>
<proteinExistence type="predicted"/>
<sequence length="220" mass="25661">MTTRKGFENQPSKGETMKILNNAFHKYGPEHPSEILKHCKPEDPAKFVQFVNDFALRSEKCELEKLSNTPEFIQCVSWSELLDSKGFRETCNNELPLALRSLAYTEKFPKPENAHGVDFQLLYLNLSYMMMGQPIQIMNQATRNFLKQVYEETVLQRTNSEYRTELLWLQEKLKTLRLPIKSKRKTSIMKDLKLFFADPNINPLELPIEKICFTHPKSGV</sequence>
<dbReference type="AlphaFoldDB" id="A0A2M3ZDG7"/>
<dbReference type="EMBL" id="GGFM01005843">
    <property type="protein sequence ID" value="MBW26594.1"/>
    <property type="molecule type" value="Transcribed_RNA"/>
</dbReference>